<feature type="signal peptide" evidence="3">
    <location>
        <begin position="1"/>
        <end position="23"/>
    </location>
</feature>
<keyword evidence="2" id="KW-1133">Transmembrane helix</keyword>
<evidence type="ECO:0000256" key="2">
    <source>
        <dbReference type="SAM" id="Phobius"/>
    </source>
</evidence>
<keyword evidence="2" id="KW-0812">Transmembrane</keyword>
<dbReference type="AlphaFoldDB" id="A0A9X9MDR9"/>
<feature type="non-terminal residue" evidence="4">
    <location>
        <position position="222"/>
    </location>
</feature>
<feature type="region of interest" description="Disordered" evidence="1">
    <location>
        <begin position="91"/>
        <end position="110"/>
    </location>
</feature>
<keyword evidence="2" id="KW-0472">Membrane</keyword>
<protein>
    <submittedName>
        <fullName evidence="4">Uncharacterized protein</fullName>
    </submittedName>
</protein>
<dbReference type="EMBL" id="CYRY02046993">
    <property type="protein sequence ID" value="VCX42855.1"/>
    <property type="molecule type" value="Genomic_DNA"/>
</dbReference>
<sequence length="222" mass="24260">MVRTSSSWVSKVVLPSLLLPAWAVDSGASLSQRVEAGVGIALGACGGLWTLGILLFVTLFLTNRGRKRLFCVPNWKRLCPRPMRLRPTIASRERGGSLPPCDQPPNALSRTSLPTEGGSFWPAPPRLTSGQVPNLSTLQQTWTDVGSDLYDDRTETGVDLRCRSKGRERHVLDGHLTAWEAGVPLLSAPRPDLAEAELNERFTVLFPTCHSKQSNSKIPGRP</sequence>
<keyword evidence="3" id="KW-0732">Signal</keyword>
<organism evidence="4 5">
    <name type="scientific">Gulo gulo</name>
    <name type="common">Wolverine</name>
    <name type="synonym">Gluton</name>
    <dbReference type="NCBI Taxonomy" id="48420"/>
    <lineage>
        <taxon>Eukaryota</taxon>
        <taxon>Metazoa</taxon>
        <taxon>Chordata</taxon>
        <taxon>Craniata</taxon>
        <taxon>Vertebrata</taxon>
        <taxon>Euteleostomi</taxon>
        <taxon>Mammalia</taxon>
        <taxon>Eutheria</taxon>
        <taxon>Laurasiatheria</taxon>
        <taxon>Carnivora</taxon>
        <taxon>Caniformia</taxon>
        <taxon>Musteloidea</taxon>
        <taxon>Mustelidae</taxon>
        <taxon>Guloninae</taxon>
        <taxon>Gulo</taxon>
    </lineage>
</organism>
<gene>
    <name evidence="4" type="ORF">BN2614_LOCUS4</name>
</gene>
<feature type="chain" id="PRO_5040781967" evidence="3">
    <location>
        <begin position="24"/>
        <end position="222"/>
    </location>
</feature>
<feature type="transmembrane region" description="Helical" evidence="2">
    <location>
        <begin position="39"/>
        <end position="61"/>
    </location>
</feature>
<evidence type="ECO:0000313" key="5">
    <source>
        <dbReference type="Proteomes" id="UP000269945"/>
    </source>
</evidence>
<keyword evidence="5" id="KW-1185">Reference proteome</keyword>
<name>A0A9X9MDR9_GULGU</name>
<dbReference type="Proteomes" id="UP000269945">
    <property type="component" value="Unassembled WGS sequence"/>
</dbReference>
<accession>A0A9X9MDR9</accession>
<evidence type="ECO:0000256" key="3">
    <source>
        <dbReference type="SAM" id="SignalP"/>
    </source>
</evidence>
<proteinExistence type="predicted"/>
<reference evidence="4 5" key="1">
    <citation type="submission" date="2018-10" db="EMBL/GenBank/DDBJ databases">
        <authorList>
            <person name="Ekblom R."/>
            <person name="Jareborg N."/>
        </authorList>
    </citation>
    <scope>NUCLEOTIDE SEQUENCE [LARGE SCALE GENOMIC DNA]</scope>
    <source>
        <tissue evidence="4">Muscle</tissue>
    </source>
</reference>
<evidence type="ECO:0000313" key="4">
    <source>
        <dbReference type="EMBL" id="VCX42855.1"/>
    </source>
</evidence>
<comment type="caution">
    <text evidence="4">The sequence shown here is derived from an EMBL/GenBank/DDBJ whole genome shotgun (WGS) entry which is preliminary data.</text>
</comment>
<evidence type="ECO:0000256" key="1">
    <source>
        <dbReference type="SAM" id="MobiDB-lite"/>
    </source>
</evidence>